<dbReference type="InterPro" id="IPR023608">
    <property type="entry name" value="Transglutaminase_animal"/>
</dbReference>
<dbReference type="GO" id="GO:0003810">
    <property type="term" value="F:protein-glutamine gamma-glutamyltransferase activity"/>
    <property type="evidence" value="ECO:0007669"/>
    <property type="project" value="InterPro"/>
</dbReference>
<dbReference type="InterPro" id="IPR038765">
    <property type="entry name" value="Papain-like_cys_pep_sf"/>
</dbReference>
<reference evidence="5 6" key="1">
    <citation type="submission" date="2024-04" db="EMBL/GenBank/DDBJ databases">
        <authorList>
            <consortium name="Genoscope - CEA"/>
            <person name="William W."/>
        </authorList>
    </citation>
    <scope>NUCLEOTIDE SEQUENCE [LARGE SCALE GENOMIC DNA]</scope>
</reference>
<feature type="domain" description="Transglutaminase-like" evidence="4">
    <location>
        <begin position="340"/>
        <end position="432"/>
    </location>
</feature>
<proteinExistence type="inferred from homology"/>
<dbReference type="SUPFAM" id="SSF54001">
    <property type="entry name" value="Cysteine proteinases"/>
    <property type="match status" value="1"/>
</dbReference>
<dbReference type="FunFam" id="3.90.260.10:FF:000002">
    <property type="entry name" value="Erythrocyte membrane protein band 4.2"/>
    <property type="match status" value="1"/>
</dbReference>
<evidence type="ECO:0000259" key="4">
    <source>
        <dbReference type="SMART" id="SM00460"/>
    </source>
</evidence>
<accession>A0AAV2HX04</accession>
<evidence type="ECO:0000256" key="2">
    <source>
        <dbReference type="PIRSR" id="PIRSR000459-1"/>
    </source>
</evidence>
<dbReference type="InterPro" id="IPR036238">
    <property type="entry name" value="Transglutaminase_C_sf"/>
</dbReference>
<feature type="compositionally biased region" description="Low complexity" evidence="3">
    <location>
        <begin position="10"/>
        <end position="20"/>
    </location>
</feature>
<sequence>MARARKRRSSPATPSTAPSAKIRKHRYHTRSHAKRAALLGGEQEGRTNWLSDDEHRSRIELLKPTLDVPGKTLGVKSIDFNKARNGRDHHTWEYEINDLVVRRGRTFALTIKFDRDIDIKTDEILLQFVFGNKPQESKGTLLRIKLNLREDSSSLSVSSKWNVKTQRLKKKSLDILVATPANAFVGKYGIFVETVLCGDKHSCRRFEVEDDELYLIFNPWCEADVVYMAEGDARYEYVLNDHGRIWVGSALNNEGRPWNYGQFDNPVLEAAIQLMDLAEVGDTARRSPLSFVRTISAMANSNDDNGVLEGRWTKKYPKGTHTPWSWTGSVRILEEFMSTQKPIKFGQCWVFAGLVTSLLRAIGIPTRCVTNFESAHDKDNSMTIDSHFDENDEPMAWMNDSIWNFHVWNESYFRRLDLPRGYDGWQAHDATPQEVSEGVMRCGPAPVKAVKEGHVYLNYDIPFIFSEVNGDKIIWKVHDNGEMSVIDINSNAIGRNISTKAVGSNFRHDLTLDYKYPDGSAEEQKVLNLVQQYSSRVDQDIYTRTAKDVEFGLVIPVSISVGDNFQIIVRAVNKSKKKHTVQGRVTVHSCFYTGVQDKRVDGKYYDVELSPNEENDLTLDLVGTEYIGKLNPEACMVVYTSLNVKDTDQHYACTQAFSLSKPVLEISIPDMIKVKEEFTGTLSFTNTLDISLTSATVHLDGRSVTSDQVHTFRKAIKPGETVTHDFKIRPRKAGLTEIEATITSDQISGVDGSVEFDVRPSDDGEMINSC</sequence>
<dbReference type="InterPro" id="IPR013783">
    <property type="entry name" value="Ig-like_fold"/>
</dbReference>
<name>A0AAV2HX04_LYMST</name>
<dbReference type="InterPro" id="IPR036985">
    <property type="entry name" value="Transglutaminase-like_sf"/>
</dbReference>
<dbReference type="InterPro" id="IPR014756">
    <property type="entry name" value="Ig_E-set"/>
</dbReference>
<evidence type="ECO:0000256" key="1">
    <source>
        <dbReference type="ARBA" id="ARBA00005968"/>
    </source>
</evidence>
<dbReference type="PANTHER" id="PTHR11590">
    <property type="entry name" value="PROTEIN-GLUTAMINE GAMMA-GLUTAMYLTRANSFERASE"/>
    <property type="match status" value="1"/>
</dbReference>
<dbReference type="PANTHER" id="PTHR11590:SF40">
    <property type="entry name" value="HEMOCYTE PROTEIN-GLUTAMINE GAMMA-GLUTAMYLTRANSFERASE-LIKE PROTEIN"/>
    <property type="match status" value="1"/>
</dbReference>
<dbReference type="AlphaFoldDB" id="A0AAV2HX04"/>
<dbReference type="InterPro" id="IPR008958">
    <property type="entry name" value="Transglutaminase_C"/>
</dbReference>
<feature type="active site" evidence="2">
    <location>
        <position position="348"/>
    </location>
</feature>
<dbReference type="Pfam" id="PF00927">
    <property type="entry name" value="Transglut_C"/>
    <property type="match status" value="2"/>
</dbReference>
<dbReference type="Pfam" id="PF01841">
    <property type="entry name" value="Transglut_core"/>
    <property type="match status" value="1"/>
</dbReference>
<evidence type="ECO:0000313" key="6">
    <source>
        <dbReference type="Proteomes" id="UP001497497"/>
    </source>
</evidence>
<dbReference type="PIRSF" id="PIRSF000459">
    <property type="entry name" value="TGM_EBP42"/>
    <property type="match status" value="1"/>
</dbReference>
<comment type="similarity">
    <text evidence="1">Belongs to the transglutaminase superfamily. Transglutaminase family.</text>
</comment>
<evidence type="ECO:0000256" key="3">
    <source>
        <dbReference type="SAM" id="MobiDB-lite"/>
    </source>
</evidence>
<keyword evidence="6" id="KW-1185">Reference proteome</keyword>
<dbReference type="SUPFAM" id="SSF81296">
    <property type="entry name" value="E set domains"/>
    <property type="match status" value="1"/>
</dbReference>
<dbReference type="Pfam" id="PF00868">
    <property type="entry name" value="Transglut_N"/>
    <property type="match status" value="1"/>
</dbReference>
<comment type="caution">
    <text evidence="5">The sequence shown here is derived from an EMBL/GenBank/DDBJ whole genome shotgun (WGS) entry which is preliminary data.</text>
</comment>
<dbReference type="Gene3D" id="3.90.260.10">
    <property type="entry name" value="Transglutaminase-like"/>
    <property type="match status" value="1"/>
</dbReference>
<dbReference type="Gene3D" id="2.60.40.10">
    <property type="entry name" value="Immunoglobulins"/>
    <property type="match status" value="3"/>
</dbReference>
<feature type="active site" evidence="2">
    <location>
        <position position="406"/>
    </location>
</feature>
<dbReference type="EMBL" id="CAXITT010000308">
    <property type="protein sequence ID" value="CAL1538646.1"/>
    <property type="molecule type" value="Genomic_DNA"/>
</dbReference>
<feature type="region of interest" description="Disordered" evidence="3">
    <location>
        <begin position="1"/>
        <end position="40"/>
    </location>
</feature>
<dbReference type="SMART" id="SM00460">
    <property type="entry name" value="TGc"/>
    <property type="match status" value="1"/>
</dbReference>
<protein>
    <recommendedName>
        <fullName evidence="4">Transglutaminase-like domain-containing protein</fullName>
    </recommendedName>
</protein>
<dbReference type="Proteomes" id="UP001497497">
    <property type="component" value="Unassembled WGS sequence"/>
</dbReference>
<dbReference type="SUPFAM" id="SSF49309">
    <property type="entry name" value="Transglutaminase, two C-terminal domains"/>
    <property type="match status" value="2"/>
</dbReference>
<dbReference type="InterPro" id="IPR002931">
    <property type="entry name" value="Transglutaminase-like"/>
</dbReference>
<feature type="compositionally biased region" description="Basic residues" evidence="3">
    <location>
        <begin position="21"/>
        <end position="35"/>
    </location>
</feature>
<evidence type="ECO:0000313" key="5">
    <source>
        <dbReference type="EMBL" id="CAL1538646.1"/>
    </source>
</evidence>
<dbReference type="InterPro" id="IPR001102">
    <property type="entry name" value="Transglutaminase_N"/>
</dbReference>
<gene>
    <name evidence="5" type="ORF">GSLYS_00012467001</name>
</gene>
<dbReference type="InterPro" id="IPR050779">
    <property type="entry name" value="Transglutaminase"/>
</dbReference>
<organism evidence="5 6">
    <name type="scientific">Lymnaea stagnalis</name>
    <name type="common">Great pond snail</name>
    <name type="synonym">Helix stagnalis</name>
    <dbReference type="NCBI Taxonomy" id="6523"/>
    <lineage>
        <taxon>Eukaryota</taxon>
        <taxon>Metazoa</taxon>
        <taxon>Spiralia</taxon>
        <taxon>Lophotrochozoa</taxon>
        <taxon>Mollusca</taxon>
        <taxon>Gastropoda</taxon>
        <taxon>Heterobranchia</taxon>
        <taxon>Euthyneura</taxon>
        <taxon>Panpulmonata</taxon>
        <taxon>Hygrophila</taxon>
        <taxon>Lymnaeoidea</taxon>
        <taxon>Lymnaeidae</taxon>
        <taxon>Lymnaea</taxon>
    </lineage>
</organism>
<feature type="active site" evidence="2">
    <location>
        <position position="429"/>
    </location>
</feature>